<proteinExistence type="predicted"/>
<dbReference type="AlphaFoldDB" id="A0A5V1PNJ3"/>
<dbReference type="EMBL" id="AAGYBI010000062">
    <property type="protein sequence ID" value="EBT2271352.1"/>
    <property type="molecule type" value="Genomic_DNA"/>
</dbReference>
<organism evidence="1">
    <name type="scientific">Salmonella enterica</name>
    <name type="common">Salmonella choleraesuis</name>
    <dbReference type="NCBI Taxonomy" id="28901"/>
    <lineage>
        <taxon>Bacteria</taxon>
        <taxon>Pseudomonadati</taxon>
        <taxon>Pseudomonadota</taxon>
        <taxon>Gammaproteobacteria</taxon>
        <taxon>Enterobacterales</taxon>
        <taxon>Enterobacteriaceae</taxon>
        <taxon>Salmonella</taxon>
    </lineage>
</organism>
<accession>A0A5V1PNJ3</accession>
<gene>
    <name evidence="1" type="ORF">CI531_23185</name>
</gene>
<comment type="caution">
    <text evidence="1">The sequence shown here is derived from an EMBL/GenBank/DDBJ whole genome shotgun (WGS) entry which is preliminary data.</text>
</comment>
<name>A0A5V1PNJ3_SALER</name>
<evidence type="ECO:0000313" key="1">
    <source>
        <dbReference type="EMBL" id="EBT2271352.1"/>
    </source>
</evidence>
<sequence length="68" mass="7880">MCSDTKNPLPACTITRFFSSVAENRPVVPEHFRLEAIISKSCRRKRRQTPRISGTTAEVPWYWSKPED</sequence>
<protein>
    <submittedName>
        <fullName evidence="1">Uncharacterized protein</fullName>
    </submittedName>
</protein>
<reference evidence="1" key="1">
    <citation type="submission" date="2018-07" db="EMBL/GenBank/DDBJ databases">
        <authorList>
            <consortium name="PulseNet: The National Subtyping Network for Foodborne Disease Surveillance"/>
            <person name="Tarr C.L."/>
            <person name="Trees E."/>
            <person name="Katz L.S."/>
            <person name="Carleton-Romer H.A."/>
            <person name="Stroika S."/>
            <person name="Kucerova Z."/>
            <person name="Roache K.F."/>
            <person name="Sabol A.L."/>
            <person name="Besser J."/>
            <person name="Gerner-Smidt P."/>
        </authorList>
    </citation>
    <scope>NUCLEOTIDE SEQUENCE</scope>
    <source>
        <strain evidence="1">PNUSAS018280</strain>
    </source>
</reference>